<dbReference type="UniPathway" id="UPA00034">
    <property type="reaction ID" value="UER00025"/>
</dbReference>
<comment type="similarity">
    <text evidence="2 8">Belongs to the diaminopimelate epimerase family.</text>
</comment>
<sequence>MEIALIKVHGSMNTFYMFEGEERDDYAQLAKHISTIDPDIDGILVILPSTRAHAKMRVFNNDGSEASMCGNGLRCVARYVCEQQNIQKAVIETMKAFLSVRKKAVSNGEIATYAVEISPVSFLLNSVPMNYLNQNEWINKPLPFVSKDILFSAVSVPNPHLIGIVPATLQNDSSHQEKWAQYFNSDNEYFPDGVNVSYVTAVEKGIFVRTYERGVGFTNACGTAMTASALISCMSGLTPYGDVSVYNPGGLVKCTIASSENKIDLELSGNATYLAYSTFYWAQDDIEKSRILFVKNSQEQVSYNKFIEQVTTRSNLFS</sequence>
<keyword evidence="11" id="KW-1185">Reference proteome</keyword>
<dbReference type="GO" id="GO:0009089">
    <property type="term" value="P:lysine biosynthetic process via diaminopimelate"/>
    <property type="evidence" value="ECO:0007669"/>
    <property type="project" value="UniProtKB-UniRule"/>
</dbReference>
<dbReference type="AlphaFoldDB" id="A0A1B1S4Y6"/>
<evidence type="ECO:0000256" key="5">
    <source>
        <dbReference type="ARBA" id="ARBA00023154"/>
    </source>
</evidence>
<feature type="binding site" evidence="8">
    <location>
        <begin position="70"/>
        <end position="71"/>
    </location>
    <ligand>
        <name>substrate</name>
    </ligand>
</feature>
<keyword evidence="5 8" id="KW-0457">Lysine biosynthesis</keyword>
<organism evidence="10 11">
    <name type="scientific">Planococcus versutus</name>
    <dbReference type="NCBI Taxonomy" id="1302659"/>
    <lineage>
        <taxon>Bacteria</taxon>
        <taxon>Bacillati</taxon>
        <taxon>Bacillota</taxon>
        <taxon>Bacilli</taxon>
        <taxon>Bacillales</taxon>
        <taxon>Caryophanaceae</taxon>
        <taxon>Planococcus</taxon>
    </lineage>
</organism>
<comment type="subcellular location">
    <subcellularLocation>
        <location evidence="8">Cytoplasm</location>
    </subcellularLocation>
</comment>
<dbReference type="InterPro" id="IPR001653">
    <property type="entry name" value="DAP_epimerase_DapF"/>
</dbReference>
<evidence type="ECO:0000256" key="7">
    <source>
        <dbReference type="ARBA" id="ARBA00051712"/>
    </source>
</evidence>
<dbReference type="SUPFAM" id="SSF54506">
    <property type="entry name" value="Diaminopimelate epimerase-like"/>
    <property type="match status" value="2"/>
</dbReference>
<reference evidence="10" key="1">
    <citation type="submission" date="2016-10" db="EMBL/GenBank/DDBJ databases">
        <authorList>
            <person name="See-Too W.S."/>
        </authorList>
    </citation>
    <scope>NUCLEOTIDE SEQUENCE</scope>
    <source>
        <strain evidence="10">L10.15</strain>
    </source>
</reference>
<dbReference type="GO" id="GO:0008837">
    <property type="term" value="F:diaminopimelate epimerase activity"/>
    <property type="evidence" value="ECO:0007669"/>
    <property type="project" value="UniProtKB-UniRule"/>
</dbReference>
<feature type="active site" description="Proton donor" evidence="8">
    <location>
        <position position="69"/>
    </location>
</feature>
<comment type="subunit">
    <text evidence="8">Homodimer.</text>
</comment>
<evidence type="ECO:0000256" key="3">
    <source>
        <dbReference type="ARBA" id="ARBA00013080"/>
    </source>
</evidence>
<dbReference type="Gene3D" id="3.10.310.10">
    <property type="entry name" value="Diaminopimelate Epimerase, Chain A, domain 1"/>
    <property type="match status" value="2"/>
</dbReference>
<name>A0A1B1S4Y6_9BACL</name>
<evidence type="ECO:0000256" key="1">
    <source>
        <dbReference type="ARBA" id="ARBA00005196"/>
    </source>
</evidence>
<keyword evidence="6 8" id="KW-0413">Isomerase</keyword>
<accession>A0A1B1S4Y6</accession>
<dbReference type="OrthoDB" id="9805408at2"/>
<evidence type="ECO:0000313" key="11">
    <source>
        <dbReference type="Proteomes" id="UP000053354"/>
    </source>
</evidence>
<dbReference type="NCBIfam" id="TIGR00652">
    <property type="entry name" value="DapF"/>
    <property type="match status" value="1"/>
</dbReference>
<dbReference type="PROSITE" id="PS01326">
    <property type="entry name" value="DAP_EPIMERASE"/>
    <property type="match status" value="1"/>
</dbReference>
<dbReference type="GO" id="GO:0005829">
    <property type="term" value="C:cytosol"/>
    <property type="evidence" value="ECO:0007669"/>
    <property type="project" value="TreeGrafter"/>
</dbReference>
<comment type="caution">
    <text evidence="8">Lacks conserved residue(s) required for the propagation of feature annotation.</text>
</comment>
<protein>
    <recommendedName>
        <fullName evidence="3 8">Diaminopimelate epimerase</fullName>
        <shortName evidence="8">DAP epimerase</shortName>
        <ecNumber evidence="3 8">5.1.1.7</ecNumber>
    </recommendedName>
    <alternativeName>
        <fullName evidence="8">PLP-independent amino acid racemase</fullName>
    </alternativeName>
</protein>
<comment type="function">
    <text evidence="8">Catalyzes the stereoinversion of LL-2,6-diaminopimelate (L,L-DAP) to meso-diaminopimelate (meso-DAP), a precursor of L-lysine and an essential component of the bacterial peptidoglycan.</text>
</comment>
<keyword evidence="4 8" id="KW-0028">Amino-acid biosynthesis</keyword>
<feature type="binding site" evidence="8">
    <location>
        <position position="60"/>
    </location>
    <ligand>
        <name>substrate</name>
    </ligand>
</feature>
<evidence type="ECO:0000256" key="6">
    <source>
        <dbReference type="ARBA" id="ARBA00023235"/>
    </source>
</evidence>
<feature type="binding site" evidence="8">
    <location>
        <position position="195"/>
    </location>
    <ligand>
        <name>substrate</name>
    </ligand>
</feature>
<feature type="site" description="Could be important to modulate the pK values of the two catalytic cysteine residues" evidence="8">
    <location>
        <position position="212"/>
    </location>
</feature>
<evidence type="ECO:0000256" key="9">
    <source>
        <dbReference type="PROSITE-ProRule" id="PRU10125"/>
    </source>
</evidence>
<dbReference type="Pfam" id="PF01678">
    <property type="entry name" value="DAP_epimerase"/>
    <property type="match status" value="2"/>
</dbReference>
<dbReference type="STRING" id="1302659.I858_014685"/>
<evidence type="ECO:0000256" key="2">
    <source>
        <dbReference type="ARBA" id="ARBA00010219"/>
    </source>
</evidence>
<proteinExistence type="inferred from homology"/>
<dbReference type="PANTHER" id="PTHR31689:SF0">
    <property type="entry name" value="DIAMINOPIMELATE EPIMERASE"/>
    <property type="match status" value="1"/>
</dbReference>
<dbReference type="Proteomes" id="UP000053354">
    <property type="component" value="Chromosome"/>
</dbReference>
<feature type="binding site" evidence="8">
    <location>
        <begin position="222"/>
        <end position="223"/>
    </location>
    <ligand>
        <name>substrate</name>
    </ligand>
</feature>
<evidence type="ECO:0000256" key="8">
    <source>
        <dbReference type="HAMAP-Rule" id="MF_00197"/>
    </source>
</evidence>
<feature type="site" description="Could be important to modulate the pK values of the two catalytic cysteine residues" evidence="8">
    <location>
        <position position="160"/>
    </location>
</feature>
<feature type="active site" evidence="9">
    <location>
        <position position="69"/>
    </location>
</feature>
<keyword evidence="8" id="KW-0963">Cytoplasm</keyword>
<dbReference type="PANTHER" id="PTHR31689">
    <property type="entry name" value="DIAMINOPIMELATE EPIMERASE, CHLOROPLASTIC"/>
    <property type="match status" value="1"/>
</dbReference>
<feature type="binding site" evidence="8">
    <location>
        <position position="13"/>
    </location>
    <ligand>
        <name>substrate</name>
    </ligand>
</feature>
<comment type="pathway">
    <text evidence="1 8">Amino-acid biosynthesis; L-lysine biosynthesis via DAP pathway; DL-2,6-diaminopimelate from LL-2,6-diaminopimelate: step 1/1.</text>
</comment>
<dbReference type="EMBL" id="CP016540">
    <property type="protein sequence ID" value="ANU28235.1"/>
    <property type="molecule type" value="Genomic_DNA"/>
</dbReference>
<dbReference type="KEGG" id="pll:I858_014685"/>
<feature type="active site" description="Proton acceptor" evidence="8">
    <location>
        <position position="221"/>
    </location>
</feature>
<dbReference type="HAMAP" id="MF_00197">
    <property type="entry name" value="DAP_epimerase"/>
    <property type="match status" value="1"/>
</dbReference>
<comment type="catalytic activity">
    <reaction evidence="7 8">
        <text>(2S,6S)-2,6-diaminopimelate = meso-2,6-diaminopimelate</text>
        <dbReference type="Rhea" id="RHEA:15393"/>
        <dbReference type="ChEBI" id="CHEBI:57609"/>
        <dbReference type="ChEBI" id="CHEBI:57791"/>
        <dbReference type="EC" id="5.1.1.7"/>
    </reaction>
</comment>
<dbReference type="InterPro" id="IPR018510">
    <property type="entry name" value="DAP_epimerase_AS"/>
</dbReference>
<feature type="binding site" evidence="8">
    <location>
        <position position="158"/>
    </location>
    <ligand>
        <name>substrate</name>
    </ligand>
</feature>
<gene>
    <name evidence="8" type="primary">dapF</name>
    <name evidence="10" type="ORF">I858_014685</name>
</gene>
<evidence type="ECO:0000313" key="10">
    <source>
        <dbReference type="EMBL" id="ANU28235.1"/>
    </source>
</evidence>
<dbReference type="RefSeq" id="WP_065524601.1">
    <property type="nucleotide sequence ID" value="NZ_CP016540.2"/>
</dbReference>
<evidence type="ECO:0000256" key="4">
    <source>
        <dbReference type="ARBA" id="ARBA00022605"/>
    </source>
</evidence>
<feature type="binding site" evidence="8">
    <location>
        <begin position="212"/>
        <end position="213"/>
    </location>
    <ligand>
        <name>substrate</name>
    </ligand>
</feature>
<dbReference type="EC" id="5.1.1.7" evidence="3 8"/>